<dbReference type="GO" id="GO:0046930">
    <property type="term" value="C:pore complex"/>
    <property type="evidence" value="ECO:0007669"/>
    <property type="project" value="UniProtKB-KW"/>
</dbReference>
<dbReference type="SUPFAM" id="SSF56925">
    <property type="entry name" value="OMPA-like"/>
    <property type="match status" value="1"/>
</dbReference>
<protein>
    <recommendedName>
        <fullName evidence="3">Outer membrane protein OmpA-like transmembrane domain-containing protein</fullName>
    </recommendedName>
</protein>
<organism evidence="4 5">
    <name type="scientific">Photobacterium rosenbergii</name>
    <dbReference type="NCBI Taxonomy" id="294936"/>
    <lineage>
        <taxon>Bacteria</taxon>
        <taxon>Pseudomonadati</taxon>
        <taxon>Pseudomonadota</taxon>
        <taxon>Gammaproteobacteria</taxon>
        <taxon>Vibrionales</taxon>
        <taxon>Vibrionaceae</taxon>
        <taxon>Photobacterium</taxon>
    </lineage>
</organism>
<keyword evidence="2" id="KW-0813">Transport</keyword>
<dbReference type="Proteomes" id="UP000241346">
    <property type="component" value="Unassembled WGS sequence"/>
</dbReference>
<evidence type="ECO:0000313" key="5">
    <source>
        <dbReference type="Proteomes" id="UP000241346"/>
    </source>
</evidence>
<dbReference type="GO" id="GO:0009279">
    <property type="term" value="C:cell outer membrane"/>
    <property type="evidence" value="ECO:0007669"/>
    <property type="project" value="InterPro"/>
</dbReference>
<dbReference type="AlphaFoldDB" id="A0A2T3NLW9"/>
<dbReference type="EMBL" id="PYMB01000001">
    <property type="protein sequence ID" value="PSW16517.1"/>
    <property type="molecule type" value="Genomic_DNA"/>
</dbReference>
<dbReference type="GO" id="GO:0015288">
    <property type="term" value="F:porin activity"/>
    <property type="evidence" value="ECO:0007669"/>
    <property type="project" value="UniProtKB-KW"/>
</dbReference>
<comment type="caution">
    <text evidence="4">The sequence shown here is derived from an EMBL/GenBank/DDBJ whole genome shotgun (WGS) entry which is preliminary data.</text>
</comment>
<dbReference type="InterPro" id="IPR000498">
    <property type="entry name" value="OmpA-like_TM_dom"/>
</dbReference>
<reference evidence="4 5" key="1">
    <citation type="submission" date="2018-03" db="EMBL/GenBank/DDBJ databases">
        <title>Whole genome sequencing of Histamine producing bacteria.</title>
        <authorList>
            <person name="Butler K."/>
        </authorList>
    </citation>
    <scope>NUCLEOTIDE SEQUENCE [LARGE SCALE GENOMIC DNA]</scope>
    <source>
        <strain evidence="4 5">DSM 19138</strain>
    </source>
</reference>
<name>A0A2T3NLW9_9GAMM</name>
<evidence type="ECO:0000313" key="4">
    <source>
        <dbReference type="EMBL" id="PSW16517.1"/>
    </source>
</evidence>
<comment type="similarity">
    <text evidence="1">Belongs to the outer membrane OOP (TC 1.B.6) superfamily. OmpA family.</text>
</comment>
<dbReference type="InterPro" id="IPR011250">
    <property type="entry name" value="OMP/PagP_B-barrel"/>
</dbReference>
<sequence length="164" mass="17910">MGVGINGDNSRSALLTVGAEIYKEWSLESSMVFFTEDYKSEDGNGGKVKTDSDVFFFTLAPVYTYSLTQNFDVYGKAGLQIRRANTKTVFSGGDLKKDQKHTGTGSDIGYTYGFGIQYTTTQPIFADSRLRVRAGADWHKGFNGNDGVGTTDKPVFGFQAGLTF</sequence>
<keyword evidence="2" id="KW-0626">Porin</keyword>
<feature type="domain" description="Outer membrane protein OmpA-like transmembrane" evidence="3">
    <location>
        <begin position="57"/>
        <end position="124"/>
    </location>
</feature>
<dbReference type="Pfam" id="PF01389">
    <property type="entry name" value="OmpA_membrane"/>
    <property type="match status" value="1"/>
</dbReference>
<evidence type="ECO:0000256" key="1">
    <source>
        <dbReference type="ARBA" id="ARBA00005710"/>
    </source>
</evidence>
<keyword evidence="2" id="KW-0812">Transmembrane</keyword>
<accession>A0A2T3NLW9</accession>
<evidence type="ECO:0000259" key="3">
    <source>
        <dbReference type="Pfam" id="PF01389"/>
    </source>
</evidence>
<evidence type="ECO:0000256" key="2">
    <source>
        <dbReference type="ARBA" id="ARBA00023114"/>
    </source>
</evidence>
<dbReference type="Gene3D" id="2.40.160.20">
    <property type="match status" value="1"/>
</dbReference>
<proteinExistence type="inferred from homology"/>
<gene>
    <name evidence="4" type="ORF">C9J01_05825</name>
</gene>
<keyword evidence="2" id="KW-0406">Ion transport</keyword>